<evidence type="ECO:0000256" key="8">
    <source>
        <dbReference type="ARBA" id="ARBA00023033"/>
    </source>
</evidence>
<evidence type="ECO:0000256" key="10">
    <source>
        <dbReference type="RuleBase" id="RU000461"/>
    </source>
</evidence>
<dbReference type="InterPro" id="IPR017972">
    <property type="entry name" value="Cyt_P450_CS"/>
</dbReference>
<dbReference type="PRINTS" id="PR00463">
    <property type="entry name" value="EP450I"/>
</dbReference>
<dbReference type="GeneID" id="6016566"/>
<dbReference type="RefSeq" id="XP_001839943.1">
    <property type="nucleotide sequence ID" value="XM_001839891.1"/>
</dbReference>
<accession>A8PAA3</accession>
<keyword evidence="6 10" id="KW-0560">Oxidoreductase</keyword>
<dbReference type="SUPFAM" id="SSF48264">
    <property type="entry name" value="Cytochrome P450"/>
    <property type="match status" value="1"/>
</dbReference>
<keyword evidence="4 9" id="KW-0349">Heme</keyword>
<evidence type="ECO:0008006" key="14">
    <source>
        <dbReference type="Google" id="ProtNLM"/>
    </source>
</evidence>
<keyword evidence="13" id="KW-1185">Reference proteome</keyword>
<dbReference type="GO" id="GO:0020037">
    <property type="term" value="F:heme binding"/>
    <property type="evidence" value="ECO:0007669"/>
    <property type="project" value="InterPro"/>
</dbReference>
<evidence type="ECO:0000256" key="4">
    <source>
        <dbReference type="ARBA" id="ARBA00022617"/>
    </source>
</evidence>
<evidence type="ECO:0000256" key="3">
    <source>
        <dbReference type="ARBA" id="ARBA00010617"/>
    </source>
</evidence>
<name>A8PAA3_COPC7</name>
<comment type="cofactor">
    <cofactor evidence="1 9">
        <name>heme</name>
        <dbReference type="ChEBI" id="CHEBI:30413"/>
    </cofactor>
</comment>
<evidence type="ECO:0000256" key="7">
    <source>
        <dbReference type="ARBA" id="ARBA00023004"/>
    </source>
</evidence>
<dbReference type="Gene3D" id="1.10.630.10">
    <property type="entry name" value="Cytochrome P450"/>
    <property type="match status" value="1"/>
</dbReference>
<dbReference type="PANTHER" id="PTHR46300">
    <property type="entry name" value="P450, PUTATIVE (EUROFUNG)-RELATED-RELATED"/>
    <property type="match status" value="1"/>
</dbReference>
<dbReference type="InterPro" id="IPR001128">
    <property type="entry name" value="Cyt_P450"/>
</dbReference>
<feature type="transmembrane region" description="Helical" evidence="11">
    <location>
        <begin position="15"/>
        <end position="33"/>
    </location>
</feature>
<dbReference type="EMBL" id="AACS02000002">
    <property type="protein sequence ID" value="EAU81922.1"/>
    <property type="molecule type" value="Genomic_DNA"/>
</dbReference>
<dbReference type="eggNOG" id="KOG0156">
    <property type="taxonomic scope" value="Eukaryota"/>
</dbReference>
<evidence type="ECO:0000256" key="1">
    <source>
        <dbReference type="ARBA" id="ARBA00001971"/>
    </source>
</evidence>
<evidence type="ECO:0000256" key="9">
    <source>
        <dbReference type="PIRSR" id="PIRSR602401-1"/>
    </source>
</evidence>
<feature type="binding site" description="axial binding residue" evidence="9">
    <location>
        <position position="468"/>
    </location>
    <ligand>
        <name>heme</name>
        <dbReference type="ChEBI" id="CHEBI:30413"/>
    </ligand>
    <ligandPart>
        <name>Fe</name>
        <dbReference type="ChEBI" id="CHEBI:18248"/>
    </ligandPart>
</feature>
<evidence type="ECO:0000256" key="5">
    <source>
        <dbReference type="ARBA" id="ARBA00022723"/>
    </source>
</evidence>
<organism evidence="12 13">
    <name type="scientific">Coprinopsis cinerea (strain Okayama-7 / 130 / ATCC MYA-4618 / FGSC 9003)</name>
    <name type="common">Inky cap fungus</name>
    <name type="synonym">Hormographiella aspergillata</name>
    <dbReference type="NCBI Taxonomy" id="240176"/>
    <lineage>
        <taxon>Eukaryota</taxon>
        <taxon>Fungi</taxon>
        <taxon>Dikarya</taxon>
        <taxon>Basidiomycota</taxon>
        <taxon>Agaricomycotina</taxon>
        <taxon>Agaricomycetes</taxon>
        <taxon>Agaricomycetidae</taxon>
        <taxon>Agaricales</taxon>
        <taxon>Agaricineae</taxon>
        <taxon>Psathyrellaceae</taxon>
        <taxon>Coprinopsis</taxon>
    </lineage>
</organism>
<dbReference type="CDD" id="cd11065">
    <property type="entry name" value="CYP64-like"/>
    <property type="match status" value="1"/>
</dbReference>
<evidence type="ECO:0000256" key="2">
    <source>
        <dbReference type="ARBA" id="ARBA00005179"/>
    </source>
</evidence>
<comment type="pathway">
    <text evidence="2">Secondary metabolite biosynthesis.</text>
</comment>
<dbReference type="AlphaFoldDB" id="A8PAA3"/>
<keyword evidence="11" id="KW-0472">Membrane</keyword>
<evidence type="ECO:0000313" key="12">
    <source>
        <dbReference type="EMBL" id="EAU81922.1"/>
    </source>
</evidence>
<dbReference type="VEuPathDB" id="FungiDB:CC1G_06133"/>
<comment type="caution">
    <text evidence="12">The sequence shown here is derived from an EMBL/GenBank/DDBJ whole genome shotgun (WGS) entry which is preliminary data.</text>
</comment>
<evidence type="ECO:0000313" key="13">
    <source>
        <dbReference type="Proteomes" id="UP000001861"/>
    </source>
</evidence>
<reference evidence="12 13" key="1">
    <citation type="journal article" date="2010" name="Proc. Natl. Acad. Sci. U.S.A.">
        <title>Insights into evolution of multicellular fungi from the assembled chromosomes of the mushroom Coprinopsis cinerea (Coprinus cinereus).</title>
        <authorList>
            <person name="Stajich J.E."/>
            <person name="Wilke S.K."/>
            <person name="Ahren D."/>
            <person name="Au C.H."/>
            <person name="Birren B.W."/>
            <person name="Borodovsky M."/>
            <person name="Burns C."/>
            <person name="Canback B."/>
            <person name="Casselton L.A."/>
            <person name="Cheng C.K."/>
            <person name="Deng J."/>
            <person name="Dietrich F.S."/>
            <person name="Fargo D.C."/>
            <person name="Farman M.L."/>
            <person name="Gathman A.C."/>
            <person name="Goldberg J."/>
            <person name="Guigo R."/>
            <person name="Hoegger P.J."/>
            <person name="Hooker J.B."/>
            <person name="Huggins A."/>
            <person name="James T.Y."/>
            <person name="Kamada T."/>
            <person name="Kilaru S."/>
            <person name="Kodira C."/>
            <person name="Kues U."/>
            <person name="Kupfer D."/>
            <person name="Kwan H.S."/>
            <person name="Lomsadze A."/>
            <person name="Li W."/>
            <person name="Lilly W.W."/>
            <person name="Ma L.J."/>
            <person name="Mackey A.J."/>
            <person name="Manning G."/>
            <person name="Martin F."/>
            <person name="Muraguchi H."/>
            <person name="Natvig D.O."/>
            <person name="Palmerini H."/>
            <person name="Ramesh M.A."/>
            <person name="Rehmeyer C.J."/>
            <person name="Roe B.A."/>
            <person name="Shenoy N."/>
            <person name="Stanke M."/>
            <person name="Ter-Hovhannisyan V."/>
            <person name="Tunlid A."/>
            <person name="Velagapudi R."/>
            <person name="Vision T.J."/>
            <person name="Zeng Q."/>
            <person name="Zolan M.E."/>
            <person name="Pukkila P.J."/>
        </authorList>
    </citation>
    <scope>NUCLEOTIDE SEQUENCE [LARGE SCALE GENOMIC DNA]</scope>
    <source>
        <strain evidence="13">Okayama-7 / 130 / ATCC MYA-4618 / FGSC 9003</strain>
    </source>
</reference>
<dbReference type="PANTHER" id="PTHR46300:SF7">
    <property type="entry name" value="P450, PUTATIVE (EUROFUNG)-RELATED"/>
    <property type="match status" value="1"/>
</dbReference>
<dbReference type="OMA" id="MHLMLGR"/>
<dbReference type="Pfam" id="PF00067">
    <property type="entry name" value="p450"/>
    <property type="match status" value="1"/>
</dbReference>
<dbReference type="InParanoid" id="A8PAA3"/>
<gene>
    <name evidence="12" type="ORF">CC1G_06133</name>
</gene>
<sequence length="537" mass="60906">MLSATTKVYFSGDNAALGLAFISLLFVVSKLALKRYAQRKRNPLRLPFPPGPPGIPLFGNALQVPRERPCDVYRDWSKEYGSELIYLDVLGQPIVVLNSMESAVGVLEKKAANTSSRPLTPALDLMQVQKWNFPLMPYGHQWRARRRAFHQAMMPARIPGYHSVIEQETRVFLQRLELQPSNILAETQRLVGQILIRVAYGSEDYDYNRKLVENSQYLVDVVGGALHPGKLYLVNVLPFIKHLPRWFPGTQGWRIIFDEVIRAADRALTPPFLDAKERLTNRGQQSTQSEEPSLLRTLFERMPPADSPERQEQEAIARQVAGLSYIAGADTTLTTAHALIFAFAKFPKVQRKGQQEVDTFIESTGRVPKISDRGQVPYIEAIIKEILRWFNAAPLGLPHQSTEDEEYNGYFIPKGTILLPNAWAILHDPNNFENPEEFKPERYLRNGQVDHSIPDGESAGFGFGRRVCPGRNLSKDVLFFLTVGLLATFEIRPPSKRDESKPFEMELVPEVIAKVLPFDCEVVPRATKHLELFKSYE</sequence>
<proteinExistence type="inferred from homology"/>
<keyword evidence="5 9" id="KW-0479">Metal-binding</keyword>
<protein>
    <recommendedName>
        <fullName evidence="14">Cytochrome P450</fullName>
    </recommendedName>
</protein>
<dbReference type="PROSITE" id="PS00086">
    <property type="entry name" value="CYTOCHROME_P450"/>
    <property type="match status" value="1"/>
</dbReference>
<dbReference type="Proteomes" id="UP000001861">
    <property type="component" value="Unassembled WGS sequence"/>
</dbReference>
<evidence type="ECO:0000256" key="11">
    <source>
        <dbReference type="SAM" id="Phobius"/>
    </source>
</evidence>
<dbReference type="InterPro" id="IPR050364">
    <property type="entry name" value="Cytochrome_P450_fung"/>
</dbReference>
<keyword evidence="11" id="KW-0812">Transmembrane</keyword>
<dbReference type="GO" id="GO:0016705">
    <property type="term" value="F:oxidoreductase activity, acting on paired donors, with incorporation or reduction of molecular oxygen"/>
    <property type="evidence" value="ECO:0007669"/>
    <property type="project" value="InterPro"/>
</dbReference>
<dbReference type="GO" id="GO:0005506">
    <property type="term" value="F:iron ion binding"/>
    <property type="evidence" value="ECO:0007669"/>
    <property type="project" value="InterPro"/>
</dbReference>
<evidence type="ECO:0000256" key="6">
    <source>
        <dbReference type="ARBA" id="ARBA00023002"/>
    </source>
</evidence>
<dbReference type="GO" id="GO:0004497">
    <property type="term" value="F:monooxygenase activity"/>
    <property type="evidence" value="ECO:0007669"/>
    <property type="project" value="UniProtKB-KW"/>
</dbReference>
<dbReference type="OrthoDB" id="2789670at2759"/>
<comment type="similarity">
    <text evidence="3 10">Belongs to the cytochrome P450 family.</text>
</comment>
<keyword evidence="8 10" id="KW-0503">Monooxygenase</keyword>
<dbReference type="InterPro" id="IPR002401">
    <property type="entry name" value="Cyt_P450_E_grp-I"/>
</dbReference>
<dbReference type="KEGG" id="cci:CC1G_06133"/>
<keyword evidence="11" id="KW-1133">Transmembrane helix</keyword>
<dbReference type="STRING" id="240176.A8PAA3"/>
<dbReference type="InterPro" id="IPR036396">
    <property type="entry name" value="Cyt_P450_sf"/>
</dbReference>
<keyword evidence="7 9" id="KW-0408">Iron</keyword>
<dbReference type="PRINTS" id="PR00385">
    <property type="entry name" value="P450"/>
</dbReference>